<keyword evidence="4" id="KW-1185">Reference proteome</keyword>
<comment type="caution">
    <text evidence="3">The sequence shown here is derived from an EMBL/GenBank/DDBJ whole genome shotgun (WGS) entry which is preliminary data.</text>
</comment>
<sequence>MVSVRHRRRLTAIRVLAVVTPVLAAICAVGAWVIGGSWPMIAAGIGATASVVLAVTVFRLERRLRVDVATVRAEQAAEYSETHARYSDEHRQFTNHMVGLLDAASERLGSMRNQLNKLEIDVAYSRSTRPNASTPSDQLARWAEGAEWNDLWPDLSDAPTVVDLVAWEDKHRDLLPEAADVQSVTRDEPEERTA</sequence>
<evidence type="ECO:0000313" key="3">
    <source>
        <dbReference type="EMBL" id="NED95300.1"/>
    </source>
</evidence>
<dbReference type="Proteomes" id="UP000469185">
    <property type="component" value="Unassembled WGS sequence"/>
</dbReference>
<evidence type="ECO:0000313" key="4">
    <source>
        <dbReference type="Proteomes" id="UP000469185"/>
    </source>
</evidence>
<keyword evidence="2" id="KW-0812">Transmembrane</keyword>
<feature type="transmembrane region" description="Helical" evidence="2">
    <location>
        <begin position="12"/>
        <end position="34"/>
    </location>
</feature>
<protein>
    <submittedName>
        <fullName evidence="3">Uncharacterized protein</fullName>
    </submittedName>
</protein>
<gene>
    <name evidence="3" type="ORF">G1H11_08225</name>
</gene>
<dbReference type="EMBL" id="JAAGOB010000004">
    <property type="protein sequence ID" value="NED95300.1"/>
    <property type="molecule type" value="Genomic_DNA"/>
</dbReference>
<reference evidence="3 4" key="1">
    <citation type="submission" date="2020-02" db="EMBL/GenBank/DDBJ databases">
        <authorList>
            <person name="Li X.-J."/>
            <person name="Feng X.-M."/>
        </authorList>
    </citation>
    <scope>NUCLEOTIDE SEQUENCE [LARGE SCALE GENOMIC DNA]</scope>
    <source>
        <strain evidence="3 4">CGMCC 4.7225</strain>
    </source>
</reference>
<feature type="compositionally biased region" description="Basic and acidic residues" evidence="1">
    <location>
        <begin position="185"/>
        <end position="194"/>
    </location>
</feature>
<feature type="transmembrane region" description="Helical" evidence="2">
    <location>
        <begin position="40"/>
        <end position="58"/>
    </location>
</feature>
<evidence type="ECO:0000256" key="2">
    <source>
        <dbReference type="SAM" id="Phobius"/>
    </source>
</evidence>
<name>A0A6N9YK63_9ACTN</name>
<keyword evidence="2" id="KW-1133">Transmembrane helix</keyword>
<feature type="region of interest" description="Disordered" evidence="1">
    <location>
        <begin position="175"/>
        <end position="194"/>
    </location>
</feature>
<organism evidence="3 4">
    <name type="scientific">Phytoactinopolyspora alkaliphila</name>
    <dbReference type="NCBI Taxonomy" id="1783498"/>
    <lineage>
        <taxon>Bacteria</taxon>
        <taxon>Bacillati</taxon>
        <taxon>Actinomycetota</taxon>
        <taxon>Actinomycetes</taxon>
        <taxon>Jiangellales</taxon>
        <taxon>Jiangellaceae</taxon>
        <taxon>Phytoactinopolyspora</taxon>
    </lineage>
</organism>
<keyword evidence="2" id="KW-0472">Membrane</keyword>
<proteinExistence type="predicted"/>
<accession>A0A6N9YK63</accession>
<dbReference type="AlphaFoldDB" id="A0A6N9YK63"/>
<evidence type="ECO:0000256" key="1">
    <source>
        <dbReference type="SAM" id="MobiDB-lite"/>
    </source>
</evidence>
<dbReference type="RefSeq" id="WP_163817961.1">
    <property type="nucleotide sequence ID" value="NZ_JAAGOB010000004.1"/>
</dbReference>